<evidence type="ECO:0000313" key="3">
    <source>
        <dbReference type="Proteomes" id="UP000249794"/>
    </source>
</evidence>
<sequence length="479" mass="54056">MAEPEAADVRVERVGQAAQPDTRLFLEQNRQEFAELLTFIDFAEGLTIGFIEVNQEPNKALLIGALRTALADTDSRLEVMNFSQEQDLRRLKDAIVQRLKNVKTDRKLVLVVQGLEATIGTDGVGAYPPVLQDLNFIRDAYRQSVPHPLLFVLPDYAITRVSRYAPDFWAWSSGLFRFKTAVQTVEKLKAESFEQPSSRIASSDNQAQIDQLKGLLMEVNPSGKQITPKDVLLCSEIYYKLGSAYLTQQRPEKARDYLLEGLKVLEAQPDAALRQSLRRKLGNAYQQTRQFEAAVSTYKLALAEARSLESSTNASRLLSDLGDVALAQRQFEEARAFYQQSLTLDEAHDDRYSQASTYHNLGIVAQELREFEQARAYYQQALDIKIEFGDRYSQASTYGQLGLLAEAQEDYAQAQQHLIQALKIFVEFNDTHSTEITFQNLSRIHQATQDASLLTEVAQCLNSTVEEVTQLFKQFGESA</sequence>
<name>A0A2W4X158_9CYAN</name>
<comment type="caution">
    <text evidence="2">The sequence shown here is derived from an EMBL/GenBank/DDBJ whole genome shotgun (WGS) entry which is preliminary data.</text>
</comment>
<evidence type="ECO:0000313" key="2">
    <source>
        <dbReference type="EMBL" id="PZO47879.1"/>
    </source>
</evidence>
<dbReference type="EMBL" id="QBMP01000256">
    <property type="protein sequence ID" value="PZO47879.1"/>
    <property type="molecule type" value="Genomic_DNA"/>
</dbReference>
<protein>
    <submittedName>
        <fullName evidence="2">Uncharacterized protein</fullName>
    </submittedName>
</protein>
<dbReference type="PANTHER" id="PTHR10098">
    <property type="entry name" value="RAPSYN-RELATED"/>
    <property type="match status" value="1"/>
</dbReference>
<dbReference type="InterPro" id="IPR011990">
    <property type="entry name" value="TPR-like_helical_dom_sf"/>
</dbReference>
<dbReference type="Pfam" id="PF13181">
    <property type="entry name" value="TPR_8"/>
    <property type="match status" value="1"/>
</dbReference>
<keyword evidence="1" id="KW-0802">TPR repeat</keyword>
<dbReference type="SMART" id="SM00028">
    <property type="entry name" value="TPR"/>
    <property type="match status" value="5"/>
</dbReference>
<evidence type="ECO:0000256" key="1">
    <source>
        <dbReference type="PROSITE-ProRule" id="PRU00339"/>
    </source>
</evidence>
<accession>A0A2W4X158</accession>
<dbReference type="Proteomes" id="UP000249794">
    <property type="component" value="Unassembled WGS sequence"/>
</dbReference>
<feature type="repeat" description="TPR" evidence="1">
    <location>
        <begin position="315"/>
        <end position="348"/>
    </location>
</feature>
<gene>
    <name evidence="2" type="ORF">DCF15_18490</name>
</gene>
<feature type="repeat" description="TPR" evidence="1">
    <location>
        <begin position="235"/>
        <end position="268"/>
    </location>
</feature>
<proteinExistence type="predicted"/>
<dbReference type="Pfam" id="PF13424">
    <property type="entry name" value="TPR_12"/>
    <property type="match status" value="2"/>
</dbReference>
<dbReference type="PROSITE" id="PS50005">
    <property type="entry name" value="TPR"/>
    <property type="match status" value="3"/>
</dbReference>
<reference evidence="3" key="1">
    <citation type="submission" date="2018-04" db="EMBL/GenBank/DDBJ databases">
        <authorList>
            <person name="Cornet L."/>
        </authorList>
    </citation>
    <scope>NUCLEOTIDE SEQUENCE [LARGE SCALE GENOMIC DNA]</scope>
</reference>
<feature type="repeat" description="TPR" evidence="1">
    <location>
        <begin position="355"/>
        <end position="388"/>
    </location>
</feature>
<dbReference type="SUPFAM" id="SSF48452">
    <property type="entry name" value="TPR-like"/>
    <property type="match status" value="2"/>
</dbReference>
<dbReference type="InterPro" id="IPR019734">
    <property type="entry name" value="TPR_rpt"/>
</dbReference>
<organism evidence="2 3">
    <name type="scientific">Phormidesmis priestleyi</name>
    <dbReference type="NCBI Taxonomy" id="268141"/>
    <lineage>
        <taxon>Bacteria</taxon>
        <taxon>Bacillati</taxon>
        <taxon>Cyanobacteriota</taxon>
        <taxon>Cyanophyceae</taxon>
        <taxon>Leptolyngbyales</taxon>
        <taxon>Leptolyngbyaceae</taxon>
        <taxon>Phormidesmis</taxon>
    </lineage>
</organism>
<dbReference type="AlphaFoldDB" id="A0A2W4X158"/>
<reference evidence="2 3" key="2">
    <citation type="submission" date="2018-06" db="EMBL/GenBank/DDBJ databases">
        <title>Metagenomic assembly of (sub)arctic Cyanobacteria and their associated microbiome from non-axenic cultures.</title>
        <authorList>
            <person name="Baurain D."/>
        </authorList>
    </citation>
    <scope>NUCLEOTIDE SEQUENCE [LARGE SCALE GENOMIC DNA]</scope>
    <source>
        <strain evidence="2">ULC027bin1</strain>
    </source>
</reference>
<dbReference type="Gene3D" id="1.25.40.10">
    <property type="entry name" value="Tetratricopeptide repeat domain"/>
    <property type="match status" value="1"/>
</dbReference>